<dbReference type="AlphaFoldDB" id="V6IXN0"/>
<sequence>MSIEEAIRSAVAKEIEPLKTEIEQLKDKVEPDDLVMLTRKDLAQIFSITQPTVTNLLNREDFPVFRQAGVRVPKHLLKKWIDDHTQWINENAPEFHQKYHVI</sequence>
<dbReference type="STRING" id="1395513.P343_08160"/>
<evidence type="ECO:0000313" key="1">
    <source>
        <dbReference type="EMBL" id="EST12070.1"/>
    </source>
</evidence>
<protein>
    <recommendedName>
        <fullName evidence="3">Helix-turn-helix domain-containing protein</fullName>
    </recommendedName>
</protein>
<dbReference type="eggNOG" id="ENOG5032YQ0">
    <property type="taxonomic scope" value="Bacteria"/>
</dbReference>
<dbReference type="Proteomes" id="UP000018296">
    <property type="component" value="Unassembled WGS sequence"/>
</dbReference>
<dbReference type="OrthoDB" id="2614557at2"/>
<evidence type="ECO:0000313" key="2">
    <source>
        <dbReference type="Proteomes" id="UP000018296"/>
    </source>
</evidence>
<proteinExistence type="predicted"/>
<keyword evidence="2" id="KW-1185">Reference proteome</keyword>
<dbReference type="PATRIC" id="fig|1395513.3.peg.1654"/>
<organism evidence="1 2">
    <name type="scientific">Sporolactobacillus laevolacticus DSM 442</name>
    <dbReference type="NCBI Taxonomy" id="1395513"/>
    <lineage>
        <taxon>Bacteria</taxon>
        <taxon>Bacillati</taxon>
        <taxon>Bacillota</taxon>
        <taxon>Bacilli</taxon>
        <taxon>Bacillales</taxon>
        <taxon>Sporolactobacillaceae</taxon>
        <taxon>Sporolactobacillus</taxon>
    </lineage>
</organism>
<accession>V6IXN0</accession>
<name>V6IXN0_9BACL</name>
<dbReference type="RefSeq" id="WP_023509899.1">
    <property type="nucleotide sequence ID" value="NZ_AWTC01000006.1"/>
</dbReference>
<dbReference type="EMBL" id="AWTC01000006">
    <property type="protein sequence ID" value="EST12070.1"/>
    <property type="molecule type" value="Genomic_DNA"/>
</dbReference>
<evidence type="ECO:0008006" key="3">
    <source>
        <dbReference type="Google" id="ProtNLM"/>
    </source>
</evidence>
<reference evidence="1 2" key="1">
    <citation type="journal article" date="2013" name="Genome Announc.">
        <title>Genome Sequence of Sporolactobacillus laevolacticus DSM442, an Efficient Polymer-Grade D-Lactate Producer from Agricultural Waste Cottonseed as a Nitrogen Source.</title>
        <authorList>
            <person name="Wang H."/>
            <person name="Wang L."/>
            <person name="Ju J."/>
            <person name="Yu B."/>
            <person name="Ma Y."/>
        </authorList>
    </citation>
    <scope>NUCLEOTIDE SEQUENCE [LARGE SCALE GENOMIC DNA]</scope>
    <source>
        <strain evidence="1 2">DSM 442</strain>
    </source>
</reference>
<gene>
    <name evidence="1" type="ORF">P343_08160</name>
</gene>
<comment type="caution">
    <text evidence="1">The sequence shown here is derived from an EMBL/GenBank/DDBJ whole genome shotgun (WGS) entry which is preliminary data.</text>
</comment>